<dbReference type="Gene3D" id="1.10.10.10">
    <property type="entry name" value="Winged helix-like DNA-binding domain superfamily/Winged helix DNA-binding domain"/>
    <property type="match status" value="1"/>
</dbReference>
<gene>
    <name evidence="1" type="ORF">A361_15870</name>
</gene>
<accession>A0A160MD12</accession>
<dbReference type="EMBL" id="CP015506">
    <property type="protein sequence ID" value="AND40563.1"/>
    <property type="molecule type" value="Genomic_DNA"/>
</dbReference>
<evidence type="ECO:0000313" key="1">
    <source>
        <dbReference type="EMBL" id="AND40563.1"/>
    </source>
</evidence>
<dbReference type="STRING" id="1196031.A361_15870"/>
<name>A0A160MD12_9BACI</name>
<dbReference type="RefSeq" id="WP_019382175.1">
    <property type="nucleotide sequence ID" value="NZ_CP015506.1"/>
</dbReference>
<dbReference type="Proteomes" id="UP000077856">
    <property type="component" value="Chromosome"/>
</dbReference>
<dbReference type="KEGG" id="bon:A361_15870"/>
<dbReference type="AlphaFoldDB" id="A0A160MD12"/>
<protein>
    <recommendedName>
        <fullName evidence="3">Transcriptional regulator</fullName>
    </recommendedName>
</protein>
<dbReference type="InterPro" id="IPR036390">
    <property type="entry name" value="WH_DNA-bd_sf"/>
</dbReference>
<organism evidence="1 2">
    <name type="scientific">Cytobacillus oceanisediminis 2691</name>
    <dbReference type="NCBI Taxonomy" id="1196031"/>
    <lineage>
        <taxon>Bacteria</taxon>
        <taxon>Bacillati</taxon>
        <taxon>Bacillota</taxon>
        <taxon>Bacilli</taxon>
        <taxon>Bacillales</taxon>
        <taxon>Bacillaceae</taxon>
        <taxon>Cytobacillus</taxon>
    </lineage>
</organism>
<proteinExistence type="predicted"/>
<dbReference type="InterPro" id="IPR036388">
    <property type="entry name" value="WH-like_DNA-bd_sf"/>
</dbReference>
<reference evidence="1 2" key="1">
    <citation type="submission" date="2016-04" db="EMBL/GenBank/DDBJ databases">
        <title>Complete genome sequence of Bacillus oceanisediminis strain 2691.</title>
        <authorList>
            <person name="Jeong H."/>
            <person name="Kim H.J."/>
            <person name="Lee D.-W."/>
        </authorList>
    </citation>
    <scope>NUCLEOTIDE SEQUENCE [LARGE SCALE GENOMIC DNA]</scope>
    <source>
        <strain evidence="1 2">2691</strain>
    </source>
</reference>
<evidence type="ECO:0000313" key="2">
    <source>
        <dbReference type="Proteomes" id="UP000077856"/>
    </source>
</evidence>
<dbReference type="SUPFAM" id="SSF46785">
    <property type="entry name" value="Winged helix' DNA-binding domain"/>
    <property type="match status" value="1"/>
</dbReference>
<evidence type="ECO:0008006" key="3">
    <source>
        <dbReference type="Google" id="ProtNLM"/>
    </source>
</evidence>
<dbReference type="eggNOG" id="ENOG5032B53">
    <property type="taxonomic scope" value="Bacteria"/>
</dbReference>
<sequence length="91" mass="10360">MNSEIIQSKLRDDNNKLVVKAILNQPYIERKELASQLGFSAEEIDEICQPLIDHLIVLELASQASNNIESRVPRKVYLLNPEVEQSIKDSL</sequence>